<dbReference type="EMBL" id="WVTA01000017">
    <property type="protein sequence ID" value="KAK3200825.1"/>
    <property type="molecule type" value="Genomic_DNA"/>
</dbReference>
<feature type="region of interest" description="Disordered" evidence="1">
    <location>
        <begin position="188"/>
        <end position="277"/>
    </location>
</feature>
<feature type="compositionally biased region" description="Acidic residues" evidence="1">
    <location>
        <begin position="72"/>
        <end position="89"/>
    </location>
</feature>
<feature type="compositionally biased region" description="Polar residues" evidence="1">
    <location>
        <begin position="49"/>
        <end position="66"/>
    </location>
</feature>
<evidence type="ECO:0000313" key="3">
    <source>
        <dbReference type="Proteomes" id="UP001280581"/>
    </source>
</evidence>
<feature type="compositionally biased region" description="Low complexity" evidence="1">
    <location>
        <begin position="206"/>
        <end position="228"/>
    </location>
</feature>
<organism evidence="2 3">
    <name type="scientific">Pseudopithomyces chartarum</name>
    <dbReference type="NCBI Taxonomy" id="1892770"/>
    <lineage>
        <taxon>Eukaryota</taxon>
        <taxon>Fungi</taxon>
        <taxon>Dikarya</taxon>
        <taxon>Ascomycota</taxon>
        <taxon>Pezizomycotina</taxon>
        <taxon>Dothideomycetes</taxon>
        <taxon>Pleosporomycetidae</taxon>
        <taxon>Pleosporales</taxon>
        <taxon>Massarineae</taxon>
        <taxon>Didymosphaeriaceae</taxon>
        <taxon>Pseudopithomyces</taxon>
    </lineage>
</organism>
<protein>
    <submittedName>
        <fullName evidence="2">Uncharacterized protein</fullName>
    </submittedName>
</protein>
<sequence>MPDVVVSSQLQQWAFEKPASTRPDRADSTTSSPDLSHHDPDTLRINSKVVRNTTSSTAPQEQSTFQDRYLSSEEDLSPMDGNTTDDDYDSDVSIHEAEAKQNLFKARTMSISKWDKGKSCDLAVTVAYVSAGRPKVIELAQSPVTEVPPRRSSLAQLPLSTISKLRQQDQQTRRSLIVKSSVNRSVSPALSTTPYAHSNKSAIQLSSRSASGSSLHSSTTTSRSSSPSVDEKQTSTITRPASAAGPRSSLYINSSSRPSIPLTPSTTSPAHAFLSSDPYENATTSAASPIIKQSPHKRLRSISQRLSLARIAITPSTKKWDSRVNGVKAGTPVTPVTPMTAPLPGQGGNKLRRNSRMMPAGSRPGTATTVVADREREANVSPKKAGSKMVARGAGEREPVIELPVWPGENGGRRGR</sequence>
<feature type="region of interest" description="Disordered" evidence="1">
    <location>
        <begin position="1"/>
        <end position="89"/>
    </location>
</feature>
<reference evidence="2 3" key="1">
    <citation type="submission" date="2021-02" db="EMBL/GenBank/DDBJ databases">
        <title>Genome assembly of Pseudopithomyces chartarum.</title>
        <authorList>
            <person name="Jauregui R."/>
            <person name="Singh J."/>
            <person name="Voisey C."/>
        </authorList>
    </citation>
    <scope>NUCLEOTIDE SEQUENCE [LARGE SCALE GENOMIC DNA]</scope>
    <source>
        <strain evidence="2 3">AGR01</strain>
    </source>
</reference>
<dbReference type="Proteomes" id="UP001280581">
    <property type="component" value="Unassembled WGS sequence"/>
</dbReference>
<feature type="compositionally biased region" description="Polar residues" evidence="1">
    <location>
        <begin position="188"/>
        <end position="205"/>
    </location>
</feature>
<feature type="compositionally biased region" description="Low complexity" evidence="1">
    <location>
        <begin position="331"/>
        <end position="344"/>
    </location>
</feature>
<feature type="region of interest" description="Disordered" evidence="1">
    <location>
        <begin position="331"/>
        <end position="395"/>
    </location>
</feature>
<feature type="compositionally biased region" description="Low complexity" evidence="1">
    <location>
        <begin position="254"/>
        <end position="269"/>
    </location>
</feature>
<comment type="caution">
    <text evidence="2">The sequence shown here is derived from an EMBL/GenBank/DDBJ whole genome shotgun (WGS) entry which is preliminary data.</text>
</comment>
<evidence type="ECO:0000256" key="1">
    <source>
        <dbReference type="SAM" id="MobiDB-lite"/>
    </source>
</evidence>
<evidence type="ECO:0000313" key="2">
    <source>
        <dbReference type="EMBL" id="KAK3200825.1"/>
    </source>
</evidence>
<feature type="compositionally biased region" description="Polar residues" evidence="1">
    <location>
        <begin position="1"/>
        <end position="12"/>
    </location>
</feature>
<gene>
    <name evidence="2" type="ORF">GRF29_213g89546</name>
</gene>
<proteinExistence type="predicted"/>
<accession>A0AAN6RD72</accession>
<dbReference type="AlphaFoldDB" id="A0AAN6RD72"/>
<name>A0AAN6RD72_9PLEO</name>
<keyword evidence="3" id="KW-1185">Reference proteome</keyword>